<evidence type="ECO:0000256" key="1">
    <source>
        <dbReference type="SAM" id="MobiDB-lite"/>
    </source>
</evidence>
<name>A0A6G1FS54_9PEZI</name>
<feature type="domain" description="Heterokaryon incompatibility" evidence="2">
    <location>
        <begin position="33"/>
        <end position="146"/>
    </location>
</feature>
<protein>
    <recommendedName>
        <fullName evidence="2">Heterokaryon incompatibility domain-containing protein</fullName>
    </recommendedName>
</protein>
<evidence type="ECO:0000259" key="2">
    <source>
        <dbReference type="Pfam" id="PF06985"/>
    </source>
</evidence>
<reference evidence="3 5" key="1">
    <citation type="submission" date="2020-01" db="EMBL/GenBank/DDBJ databases">
        <authorList>
            <consortium name="DOE Joint Genome Institute"/>
            <person name="Haridas S."/>
            <person name="Albert R."/>
            <person name="Binder M."/>
            <person name="Bloem J."/>
            <person name="Labutti K."/>
            <person name="Salamov A."/>
            <person name="Andreopoulos B."/>
            <person name="Baker S.E."/>
            <person name="Barry K."/>
            <person name="Bills G."/>
            <person name="Bluhm B.H."/>
            <person name="Cannon C."/>
            <person name="Castanera R."/>
            <person name="Culley D.E."/>
            <person name="Daum C."/>
            <person name="Ezra D."/>
            <person name="Gonzalez J.B."/>
            <person name="Henrissat B."/>
            <person name="Kuo A."/>
            <person name="Liang C."/>
            <person name="Lipzen A."/>
            <person name="Lutzoni F."/>
            <person name="Magnuson J."/>
            <person name="Mondo S."/>
            <person name="Nolan M."/>
            <person name="Ohm R."/>
            <person name="Pangilinan J."/>
            <person name="Park H.-J."/>
            <person name="Ramirez L."/>
            <person name="Alfaro M."/>
            <person name="Sun H."/>
            <person name="Tritt A."/>
            <person name="Yoshinaga Y."/>
            <person name="Zwiers L.-H."/>
            <person name="Turgeon B.G."/>
            <person name="Goodwin S.B."/>
            <person name="Spatafora J.W."/>
            <person name="Crous P.W."/>
            <person name="Grigoriev I.V."/>
        </authorList>
    </citation>
    <scope>NUCLEOTIDE SEQUENCE</scope>
    <source>
        <strain evidence="3 5">CBS 781.70</strain>
    </source>
</reference>
<keyword evidence="4" id="KW-1185">Reference proteome</keyword>
<reference evidence="5" key="2">
    <citation type="submission" date="2020-04" db="EMBL/GenBank/DDBJ databases">
        <authorList>
            <consortium name="NCBI Genome Project"/>
        </authorList>
    </citation>
    <scope>NUCLEOTIDE SEQUENCE</scope>
    <source>
        <strain evidence="5">CBS 781.70</strain>
    </source>
</reference>
<accession>A0A6G1FS54</accession>
<dbReference type="EMBL" id="ML975182">
    <property type="protein sequence ID" value="KAF1808521.1"/>
    <property type="molecule type" value="Genomic_DNA"/>
</dbReference>
<organism evidence="3">
    <name type="scientific">Eremomyces bilateralis CBS 781.70</name>
    <dbReference type="NCBI Taxonomy" id="1392243"/>
    <lineage>
        <taxon>Eukaryota</taxon>
        <taxon>Fungi</taxon>
        <taxon>Dikarya</taxon>
        <taxon>Ascomycota</taxon>
        <taxon>Pezizomycotina</taxon>
        <taxon>Dothideomycetes</taxon>
        <taxon>Dothideomycetes incertae sedis</taxon>
        <taxon>Eremomycetales</taxon>
        <taxon>Eremomycetaceae</taxon>
        <taxon>Eremomyces</taxon>
    </lineage>
</organism>
<dbReference type="InterPro" id="IPR010730">
    <property type="entry name" value="HET"/>
</dbReference>
<proteinExistence type="predicted"/>
<feature type="non-terminal residue" evidence="3">
    <location>
        <position position="165"/>
    </location>
</feature>
<dbReference type="PANTHER" id="PTHR33112">
    <property type="entry name" value="DOMAIN PROTEIN, PUTATIVE-RELATED"/>
    <property type="match status" value="1"/>
</dbReference>
<dbReference type="PANTHER" id="PTHR33112:SF16">
    <property type="entry name" value="HETEROKARYON INCOMPATIBILITY DOMAIN-CONTAINING PROTEIN"/>
    <property type="match status" value="1"/>
</dbReference>
<gene>
    <name evidence="3 5" type="ORF">P152DRAFT_405263</name>
</gene>
<reference evidence="5" key="3">
    <citation type="submission" date="2025-04" db="UniProtKB">
        <authorList>
            <consortium name="RefSeq"/>
        </authorList>
    </citation>
    <scope>IDENTIFICATION</scope>
    <source>
        <strain evidence="5">CBS 781.70</strain>
    </source>
</reference>
<evidence type="ECO:0000313" key="5">
    <source>
        <dbReference type="RefSeq" id="XP_033530152.1"/>
    </source>
</evidence>
<evidence type="ECO:0000313" key="3">
    <source>
        <dbReference type="EMBL" id="KAF1808521.1"/>
    </source>
</evidence>
<dbReference type="GeneID" id="54417378"/>
<dbReference type="RefSeq" id="XP_033530152.1">
    <property type="nucleotide sequence ID" value="XM_033676808.1"/>
</dbReference>
<dbReference type="Pfam" id="PF06985">
    <property type="entry name" value="HET"/>
    <property type="match status" value="1"/>
</dbReference>
<dbReference type="AlphaFoldDB" id="A0A6G1FS54"/>
<dbReference type="OrthoDB" id="5428863at2759"/>
<sequence length="165" mass="18411">MKPSESRLTESIGGEPQQKSDPGASRAVVPYGLPELLPKVVEDAITVILKMGLQFLWVDRYCVETDATVKHQQIAAMDQIYSGAVFTIVAAVGQSGDEGLHGISEVRKEAPYGVDVGRFSYIQIKSDPLKRFQCSKYQQRGWTYQEFILSSHCFIFEADQVVFLC</sequence>
<evidence type="ECO:0000313" key="4">
    <source>
        <dbReference type="Proteomes" id="UP000504638"/>
    </source>
</evidence>
<feature type="region of interest" description="Disordered" evidence="1">
    <location>
        <begin position="1"/>
        <end position="25"/>
    </location>
</feature>
<dbReference type="Proteomes" id="UP000504638">
    <property type="component" value="Unplaced"/>
</dbReference>